<keyword evidence="2" id="KW-0812">Transmembrane</keyword>
<accession>A0AA88X5F7</accession>
<dbReference type="NCBIfam" id="TIGR01614">
    <property type="entry name" value="PME_inhib"/>
    <property type="match status" value="1"/>
</dbReference>
<feature type="domain" description="Pectinesterase inhibitor" evidence="3">
    <location>
        <begin position="75"/>
        <end position="234"/>
    </location>
</feature>
<feature type="transmembrane region" description="Helical" evidence="2">
    <location>
        <begin position="53"/>
        <end position="75"/>
    </location>
</feature>
<protein>
    <recommendedName>
        <fullName evidence="3">Pectinesterase inhibitor domain-containing protein</fullName>
    </recommendedName>
</protein>
<dbReference type="CDD" id="cd15798">
    <property type="entry name" value="PMEI-like_3"/>
    <property type="match status" value="1"/>
</dbReference>
<dbReference type="SUPFAM" id="SSF101148">
    <property type="entry name" value="Plant invertase/pectin methylesterase inhibitor"/>
    <property type="match status" value="1"/>
</dbReference>
<dbReference type="GO" id="GO:0004857">
    <property type="term" value="F:enzyme inhibitor activity"/>
    <property type="evidence" value="ECO:0007669"/>
    <property type="project" value="InterPro"/>
</dbReference>
<sequence>MSASNRAIHDLELLAQEANAKQQNDLEDDVVVGITAVTLLKLPIGCPPKMARAALALLPLIFSLMYVVGTATFAAPTNFIEGSCKVTRFPAVCLQSLSAHAIAIGRDPQKLAQTALSVSLAKAKSTKSFMLQLAKLRGLRPNEHAALKDCLDNMDDGVDRLRQSVREFEELVMAQGEDVLWHKSNIATWASSAMDSEETCKDGLNQPALDGKMKNSIIARIEDASKVTSNALAFLNTL</sequence>
<gene>
    <name evidence="4" type="ORF">RJ639_027813</name>
</gene>
<dbReference type="InterPro" id="IPR051955">
    <property type="entry name" value="PME_Inhibitor"/>
</dbReference>
<name>A0AA88X5F7_9ASTE</name>
<reference evidence="4" key="1">
    <citation type="submission" date="2022-12" db="EMBL/GenBank/DDBJ databases">
        <title>Draft genome assemblies for two species of Escallonia (Escalloniales).</title>
        <authorList>
            <person name="Chanderbali A."/>
            <person name="Dervinis C."/>
            <person name="Anghel I."/>
            <person name="Soltis D."/>
            <person name="Soltis P."/>
            <person name="Zapata F."/>
        </authorList>
    </citation>
    <scope>NUCLEOTIDE SEQUENCE</scope>
    <source>
        <strain evidence="4">UCBG64.0493</strain>
        <tissue evidence="4">Leaf</tissue>
    </source>
</reference>
<keyword evidence="2" id="KW-1133">Transmembrane helix</keyword>
<evidence type="ECO:0000256" key="2">
    <source>
        <dbReference type="SAM" id="Phobius"/>
    </source>
</evidence>
<evidence type="ECO:0000256" key="1">
    <source>
        <dbReference type="ARBA" id="ARBA00022729"/>
    </source>
</evidence>
<evidence type="ECO:0000313" key="5">
    <source>
        <dbReference type="Proteomes" id="UP001188597"/>
    </source>
</evidence>
<comment type="caution">
    <text evidence="4">The sequence shown here is derived from an EMBL/GenBank/DDBJ whole genome shotgun (WGS) entry which is preliminary data.</text>
</comment>
<dbReference type="SMART" id="SM00856">
    <property type="entry name" value="PMEI"/>
    <property type="match status" value="1"/>
</dbReference>
<proteinExistence type="predicted"/>
<organism evidence="4 5">
    <name type="scientific">Escallonia herrerae</name>
    <dbReference type="NCBI Taxonomy" id="1293975"/>
    <lineage>
        <taxon>Eukaryota</taxon>
        <taxon>Viridiplantae</taxon>
        <taxon>Streptophyta</taxon>
        <taxon>Embryophyta</taxon>
        <taxon>Tracheophyta</taxon>
        <taxon>Spermatophyta</taxon>
        <taxon>Magnoliopsida</taxon>
        <taxon>eudicotyledons</taxon>
        <taxon>Gunneridae</taxon>
        <taxon>Pentapetalae</taxon>
        <taxon>asterids</taxon>
        <taxon>campanulids</taxon>
        <taxon>Escalloniales</taxon>
        <taxon>Escalloniaceae</taxon>
        <taxon>Escallonia</taxon>
    </lineage>
</organism>
<keyword evidence="1" id="KW-0732">Signal</keyword>
<evidence type="ECO:0000259" key="3">
    <source>
        <dbReference type="SMART" id="SM00856"/>
    </source>
</evidence>
<keyword evidence="5" id="KW-1185">Reference proteome</keyword>
<keyword evidence="2" id="KW-0472">Membrane</keyword>
<dbReference type="InterPro" id="IPR035513">
    <property type="entry name" value="Invertase/methylesterase_inhib"/>
</dbReference>
<evidence type="ECO:0000313" key="4">
    <source>
        <dbReference type="EMBL" id="KAK3040087.1"/>
    </source>
</evidence>
<dbReference type="AlphaFoldDB" id="A0AA88X5F7"/>
<dbReference type="PANTHER" id="PTHR31080">
    <property type="entry name" value="PECTINESTERASE INHIBITOR-LIKE"/>
    <property type="match status" value="1"/>
</dbReference>
<dbReference type="Pfam" id="PF04043">
    <property type="entry name" value="PMEI"/>
    <property type="match status" value="1"/>
</dbReference>
<dbReference type="EMBL" id="JAVXUP010000061">
    <property type="protein sequence ID" value="KAK3040087.1"/>
    <property type="molecule type" value="Genomic_DNA"/>
</dbReference>
<dbReference type="InterPro" id="IPR006501">
    <property type="entry name" value="Pectinesterase_inhib_dom"/>
</dbReference>
<dbReference type="PANTHER" id="PTHR31080:SF87">
    <property type="entry name" value="PECTINESTERASE INHIBITOR 7"/>
    <property type="match status" value="1"/>
</dbReference>
<dbReference type="Gene3D" id="1.20.140.40">
    <property type="entry name" value="Invertase/pectin methylesterase inhibitor family protein"/>
    <property type="match status" value="1"/>
</dbReference>
<dbReference type="Proteomes" id="UP001188597">
    <property type="component" value="Unassembled WGS sequence"/>
</dbReference>